<keyword evidence="9" id="KW-0201">Cytochrome c-type biogenesis</keyword>
<evidence type="ECO:0000256" key="1">
    <source>
        <dbReference type="ARBA" id="ARBA00002442"/>
    </source>
</evidence>
<keyword evidence="8 12" id="KW-0812">Transmembrane</keyword>
<evidence type="ECO:0000256" key="6">
    <source>
        <dbReference type="ARBA" id="ARBA00022475"/>
    </source>
</evidence>
<sequence length="225" mass="23969">MSSAATAFFSVVKRDLLIAVRHRAEILNPLIYFIIITALFPLAISAEKNDLILITPGIIWIAALLSSLLSLDKLFRSDYEDGTLEQMMLSPHSTALLVTGKILAHWLVTGLPLLLIAPVLASSLQLPSQAYPALIYTILLGTPVLSLLGGIGIALTIGLRRGGILLVILMLPLYVPVLAMASSALRLSITGDPFSSQLLTLASLLTLSLTLAPLAIASALRVSLR</sequence>
<protein>
    <recommendedName>
        <fullName evidence="4">Heme exporter protein B</fullName>
    </recommendedName>
</protein>
<accession>A0A3B0YHQ3</accession>
<comment type="function">
    <text evidence="1">Required for the export of heme to the periplasm for the biogenesis of c-type cytochromes.</text>
</comment>
<feature type="transmembrane region" description="Helical" evidence="12">
    <location>
        <begin position="164"/>
        <end position="185"/>
    </location>
</feature>
<name>A0A3B0YHQ3_9ZZZZ</name>
<reference evidence="13" key="1">
    <citation type="submission" date="2018-06" db="EMBL/GenBank/DDBJ databases">
        <authorList>
            <person name="Zhirakovskaya E."/>
        </authorList>
    </citation>
    <scope>NUCLEOTIDE SEQUENCE</scope>
</reference>
<evidence type="ECO:0000256" key="12">
    <source>
        <dbReference type="SAM" id="Phobius"/>
    </source>
</evidence>
<dbReference type="NCBIfam" id="TIGR01190">
    <property type="entry name" value="ccmB"/>
    <property type="match status" value="1"/>
</dbReference>
<keyword evidence="10 12" id="KW-1133">Transmembrane helix</keyword>
<feature type="transmembrane region" description="Helical" evidence="12">
    <location>
        <begin position="197"/>
        <end position="220"/>
    </location>
</feature>
<dbReference type="InterPro" id="IPR026031">
    <property type="entry name" value="Cyt_c_CcmB_bac"/>
</dbReference>
<dbReference type="GO" id="GO:1903607">
    <property type="term" value="P:cytochrome c biosynthetic process"/>
    <property type="evidence" value="ECO:0007669"/>
    <property type="project" value="TreeGrafter"/>
</dbReference>
<dbReference type="PANTHER" id="PTHR30070:SF1">
    <property type="entry name" value="CYTOCHROME C BIOGENESIS B-RELATED"/>
    <property type="match status" value="1"/>
</dbReference>
<feature type="transmembrane region" description="Helical" evidence="12">
    <location>
        <begin position="26"/>
        <end position="45"/>
    </location>
</feature>
<dbReference type="Pfam" id="PF03379">
    <property type="entry name" value="CcmB"/>
    <property type="match status" value="1"/>
</dbReference>
<dbReference type="GO" id="GO:0005886">
    <property type="term" value="C:plasma membrane"/>
    <property type="evidence" value="ECO:0007669"/>
    <property type="project" value="UniProtKB-SubCell"/>
</dbReference>
<keyword evidence="7" id="KW-0997">Cell inner membrane</keyword>
<dbReference type="PRINTS" id="PR01414">
    <property type="entry name" value="CCMBBIOGNSIS"/>
</dbReference>
<feature type="transmembrane region" description="Helical" evidence="12">
    <location>
        <begin position="51"/>
        <end position="75"/>
    </location>
</feature>
<dbReference type="GO" id="GO:0017004">
    <property type="term" value="P:cytochrome complex assembly"/>
    <property type="evidence" value="ECO:0007669"/>
    <property type="project" value="UniProtKB-KW"/>
</dbReference>
<evidence type="ECO:0000256" key="8">
    <source>
        <dbReference type="ARBA" id="ARBA00022692"/>
    </source>
</evidence>
<evidence type="ECO:0000313" key="13">
    <source>
        <dbReference type="EMBL" id="VAW80405.1"/>
    </source>
</evidence>
<comment type="subcellular location">
    <subcellularLocation>
        <location evidence="2">Cell inner membrane</location>
        <topology evidence="2">Multi-pass membrane protein</topology>
    </subcellularLocation>
</comment>
<evidence type="ECO:0000256" key="11">
    <source>
        <dbReference type="ARBA" id="ARBA00023136"/>
    </source>
</evidence>
<dbReference type="PANTHER" id="PTHR30070">
    <property type="entry name" value="HEME EXPORTER PROTEIN B"/>
    <property type="match status" value="1"/>
</dbReference>
<comment type="similarity">
    <text evidence="3">Belongs to the CcmB/CycW/HelB family.</text>
</comment>
<dbReference type="AlphaFoldDB" id="A0A3B0YHQ3"/>
<dbReference type="InterPro" id="IPR003544">
    <property type="entry name" value="Cyt_c_biogenesis_CcmB"/>
</dbReference>
<dbReference type="PIRSF" id="PIRSF002764">
    <property type="entry name" value="CcmB"/>
    <property type="match status" value="1"/>
</dbReference>
<evidence type="ECO:0000256" key="5">
    <source>
        <dbReference type="ARBA" id="ARBA00022448"/>
    </source>
</evidence>
<feature type="transmembrane region" description="Helical" evidence="12">
    <location>
        <begin position="96"/>
        <end position="121"/>
    </location>
</feature>
<keyword evidence="6" id="KW-1003">Cell membrane</keyword>
<evidence type="ECO:0000256" key="4">
    <source>
        <dbReference type="ARBA" id="ARBA00016452"/>
    </source>
</evidence>
<evidence type="ECO:0000256" key="10">
    <source>
        <dbReference type="ARBA" id="ARBA00022989"/>
    </source>
</evidence>
<evidence type="ECO:0000256" key="3">
    <source>
        <dbReference type="ARBA" id="ARBA00010544"/>
    </source>
</evidence>
<keyword evidence="11 12" id="KW-0472">Membrane</keyword>
<dbReference type="GO" id="GO:0015232">
    <property type="term" value="F:heme transmembrane transporter activity"/>
    <property type="evidence" value="ECO:0007669"/>
    <property type="project" value="InterPro"/>
</dbReference>
<evidence type="ECO:0000256" key="7">
    <source>
        <dbReference type="ARBA" id="ARBA00022519"/>
    </source>
</evidence>
<organism evidence="13">
    <name type="scientific">hydrothermal vent metagenome</name>
    <dbReference type="NCBI Taxonomy" id="652676"/>
    <lineage>
        <taxon>unclassified sequences</taxon>
        <taxon>metagenomes</taxon>
        <taxon>ecological metagenomes</taxon>
    </lineage>
</organism>
<evidence type="ECO:0000256" key="9">
    <source>
        <dbReference type="ARBA" id="ARBA00022748"/>
    </source>
</evidence>
<gene>
    <name evidence="13" type="ORF">MNBD_GAMMA12-2855</name>
</gene>
<feature type="transmembrane region" description="Helical" evidence="12">
    <location>
        <begin position="133"/>
        <end position="157"/>
    </location>
</feature>
<evidence type="ECO:0000256" key="2">
    <source>
        <dbReference type="ARBA" id="ARBA00004429"/>
    </source>
</evidence>
<dbReference type="EMBL" id="UOFL01000197">
    <property type="protein sequence ID" value="VAW80405.1"/>
    <property type="molecule type" value="Genomic_DNA"/>
</dbReference>
<keyword evidence="5" id="KW-0813">Transport</keyword>
<proteinExistence type="inferred from homology"/>